<evidence type="ECO:0000313" key="2">
    <source>
        <dbReference type="Proteomes" id="UP000007721"/>
    </source>
</evidence>
<dbReference type="STRING" id="316067.Geob_3123"/>
<keyword evidence="2" id="KW-1185">Reference proteome</keyword>
<sequence length="194" mass="22491">MDDAEDALKALRNSMNEDNKETLVSLFGCVPWKISECILSYIVILYAKAFTESTGRTRLDGQINDIFGEDIDKHNSTIELRNEFYAHQGIEANRHQLFYLPNAPIPGKVRLNPDGQTTRILMPTWIDIEIIEYCVAKVKEHLRVRIEGLCNTIEKELTAEQLEVLNSTPKDELMRRHWRENSENRISPFSKRKT</sequence>
<gene>
    <name evidence="1" type="ordered locus">Geob_3123</name>
</gene>
<organism evidence="1 2">
    <name type="scientific">Geotalea daltonii (strain DSM 22248 / JCM 15807 / FRC-32)</name>
    <name type="common">Geobacter daltonii</name>
    <dbReference type="NCBI Taxonomy" id="316067"/>
    <lineage>
        <taxon>Bacteria</taxon>
        <taxon>Pseudomonadati</taxon>
        <taxon>Thermodesulfobacteriota</taxon>
        <taxon>Desulfuromonadia</taxon>
        <taxon>Geobacterales</taxon>
        <taxon>Geobacteraceae</taxon>
        <taxon>Geotalea</taxon>
    </lineage>
</organism>
<protein>
    <submittedName>
        <fullName evidence="1">Uncharacterized protein</fullName>
    </submittedName>
</protein>
<dbReference type="HOGENOM" id="CLU_1400735_0_0_7"/>
<accession>B9M3P5</accession>
<dbReference type="KEGG" id="geo:Geob_3123"/>
<name>B9M3P5_GEODF</name>
<proteinExistence type="predicted"/>
<reference evidence="1 2" key="1">
    <citation type="submission" date="2009-01" db="EMBL/GenBank/DDBJ databases">
        <title>Complete sequence of Geobacter sp. FRC-32.</title>
        <authorList>
            <consortium name="US DOE Joint Genome Institute"/>
            <person name="Lucas S."/>
            <person name="Copeland A."/>
            <person name="Lapidus A."/>
            <person name="Glavina del Rio T."/>
            <person name="Dalin E."/>
            <person name="Tice H."/>
            <person name="Bruce D."/>
            <person name="Goodwin L."/>
            <person name="Pitluck S."/>
            <person name="Saunders E."/>
            <person name="Brettin T."/>
            <person name="Detter J.C."/>
            <person name="Han C."/>
            <person name="Larimer F."/>
            <person name="Land M."/>
            <person name="Hauser L."/>
            <person name="Kyrpides N."/>
            <person name="Ovchinnikova G."/>
            <person name="Kostka J."/>
            <person name="Richardson P."/>
        </authorList>
    </citation>
    <scope>NUCLEOTIDE SEQUENCE [LARGE SCALE GENOMIC DNA]</scope>
    <source>
        <strain evidence="2">DSM 22248 / JCM 15807 / FRC-32</strain>
    </source>
</reference>
<dbReference type="AlphaFoldDB" id="B9M3P5"/>
<dbReference type="Proteomes" id="UP000007721">
    <property type="component" value="Chromosome"/>
</dbReference>
<dbReference type="EMBL" id="CP001390">
    <property type="protein sequence ID" value="ACM21466.1"/>
    <property type="molecule type" value="Genomic_DNA"/>
</dbReference>
<dbReference type="RefSeq" id="WP_012648194.1">
    <property type="nucleotide sequence ID" value="NC_011979.1"/>
</dbReference>
<evidence type="ECO:0000313" key="1">
    <source>
        <dbReference type="EMBL" id="ACM21466.1"/>
    </source>
</evidence>